<name>A0A177N293_9GAMM</name>
<evidence type="ECO:0000313" key="8">
    <source>
        <dbReference type="Proteomes" id="UP000077628"/>
    </source>
</evidence>
<protein>
    <recommendedName>
        <fullName evidence="4">Transcription elongation factor GreB</fullName>
    </recommendedName>
    <alternativeName>
        <fullName evidence="4">Transcript cleavage factor GreB</fullName>
    </alternativeName>
</protein>
<dbReference type="Gene3D" id="1.10.287.180">
    <property type="entry name" value="Transcription elongation factor, GreA/GreB, N-terminal domain"/>
    <property type="match status" value="1"/>
</dbReference>
<dbReference type="FunFam" id="3.10.50.30:FF:000001">
    <property type="entry name" value="Transcription elongation factor GreA"/>
    <property type="match status" value="1"/>
</dbReference>
<evidence type="ECO:0000259" key="5">
    <source>
        <dbReference type="Pfam" id="PF01272"/>
    </source>
</evidence>
<comment type="function">
    <text evidence="4">Necessary for efficient RNA polymerase transcription elongation past template-encoded arresting sites. The arresting sites in DNA have the property of trapping a certain fraction of elongating RNA polymerases that pass through, resulting in locked ternary complexes. Cleavage of the nascent transcript by cleavage factors such as GreA or GreB allows the resumption of elongation from the new 3'terminus. GreB releases sequences of up to 9 nucleotides in length.</text>
</comment>
<dbReference type="OrthoDB" id="5511940at2"/>
<comment type="caution">
    <text evidence="7">The sequence shown here is derived from an EMBL/GenBank/DDBJ whole genome shotgun (WGS) entry which is preliminary data.</text>
</comment>
<dbReference type="InterPro" id="IPR036805">
    <property type="entry name" value="Tscrpt_elong_fac_GreA/B_N_sf"/>
</dbReference>
<dbReference type="SUPFAM" id="SSF54534">
    <property type="entry name" value="FKBP-like"/>
    <property type="match status" value="1"/>
</dbReference>
<dbReference type="SUPFAM" id="SSF46557">
    <property type="entry name" value="GreA transcript cleavage protein, N-terminal domain"/>
    <property type="match status" value="1"/>
</dbReference>
<dbReference type="Pfam" id="PF03449">
    <property type="entry name" value="GreA_GreB_N"/>
    <property type="match status" value="1"/>
</dbReference>
<dbReference type="RefSeq" id="WP_064031795.1">
    <property type="nucleotide sequence ID" value="NZ_LUUK01000233.1"/>
</dbReference>
<reference evidence="8" key="1">
    <citation type="submission" date="2016-03" db="EMBL/GenBank/DDBJ databases">
        <authorList>
            <person name="Heylen K."/>
            <person name="De Vos P."/>
            <person name="Vekeman B."/>
        </authorList>
    </citation>
    <scope>NUCLEOTIDE SEQUENCE [LARGE SCALE GENOMIC DNA]</scope>
    <source>
        <strain evidence="8">R-45383</strain>
    </source>
</reference>
<dbReference type="PANTHER" id="PTHR30437">
    <property type="entry name" value="TRANSCRIPTION ELONGATION FACTOR GREA"/>
    <property type="match status" value="1"/>
</dbReference>
<comment type="similarity">
    <text evidence="4">Belongs to the GreA/GreB family. GreB subfamily.</text>
</comment>
<evidence type="ECO:0000313" key="7">
    <source>
        <dbReference type="EMBL" id="OAI11330.1"/>
    </source>
</evidence>
<dbReference type="Gene3D" id="3.10.50.30">
    <property type="entry name" value="Transcription elongation factor, GreA/GreB, C-terminal domain"/>
    <property type="match status" value="1"/>
</dbReference>
<dbReference type="InterPro" id="IPR006358">
    <property type="entry name" value="Tscrpt_elong_fac_GreB"/>
</dbReference>
<dbReference type="NCBIfam" id="NF002506">
    <property type="entry name" value="PRK01885.1"/>
    <property type="match status" value="1"/>
</dbReference>
<feature type="domain" description="Transcription elongation factor GreA/GreB C-terminal" evidence="5">
    <location>
        <begin position="90"/>
        <end position="163"/>
    </location>
</feature>
<dbReference type="GO" id="GO:0032784">
    <property type="term" value="P:regulation of DNA-templated transcription elongation"/>
    <property type="evidence" value="ECO:0007669"/>
    <property type="project" value="UniProtKB-UniRule"/>
</dbReference>
<dbReference type="PROSITE" id="PS00829">
    <property type="entry name" value="GREAB_1"/>
    <property type="match status" value="1"/>
</dbReference>
<dbReference type="GO" id="GO:0070063">
    <property type="term" value="F:RNA polymerase binding"/>
    <property type="evidence" value="ECO:0007669"/>
    <property type="project" value="InterPro"/>
</dbReference>
<evidence type="ECO:0000256" key="4">
    <source>
        <dbReference type="HAMAP-Rule" id="MF_00930"/>
    </source>
</evidence>
<evidence type="ECO:0000256" key="2">
    <source>
        <dbReference type="ARBA" id="ARBA00023125"/>
    </source>
</evidence>
<keyword evidence="7" id="KW-0251">Elongation factor</keyword>
<dbReference type="InterPro" id="IPR036953">
    <property type="entry name" value="GreA/GreB_C_sf"/>
</dbReference>
<keyword evidence="2 4" id="KW-0238">DNA-binding</keyword>
<evidence type="ECO:0000256" key="1">
    <source>
        <dbReference type="ARBA" id="ARBA00023015"/>
    </source>
</evidence>
<accession>A0A177N293</accession>
<dbReference type="GO" id="GO:0006354">
    <property type="term" value="P:DNA-templated transcription elongation"/>
    <property type="evidence" value="ECO:0007669"/>
    <property type="project" value="TreeGrafter"/>
</dbReference>
<dbReference type="PROSITE" id="PS00830">
    <property type="entry name" value="GREAB_2"/>
    <property type="match status" value="1"/>
</dbReference>
<sequence>MSRWRPPRPKSSPYITAAGYQTLELELKQLWERRKHVTAALAAAAAEGDRSENAEYIYRKKELREIDRRIHYLQKRLPGLTVVAEKPARQDQVFFGAWVTLETMEGEEMTYRIVGADEIDTSGGLISLDSPLARALLKKLLDDEVVVRHAEQETRYYITAIRY</sequence>
<dbReference type="HAMAP" id="MF_00930">
    <property type="entry name" value="GreB"/>
    <property type="match status" value="1"/>
</dbReference>
<dbReference type="InterPro" id="IPR001437">
    <property type="entry name" value="Tscrpt_elong_fac_GreA/B_C"/>
</dbReference>
<dbReference type="Proteomes" id="UP000077628">
    <property type="component" value="Unassembled WGS sequence"/>
</dbReference>
<evidence type="ECO:0000259" key="6">
    <source>
        <dbReference type="Pfam" id="PF03449"/>
    </source>
</evidence>
<dbReference type="EMBL" id="LUUK01000233">
    <property type="protein sequence ID" value="OAI11330.1"/>
    <property type="molecule type" value="Genomic_DNA"/>
</dbReference>
<dbReference type="PIRSF" id="PIRSF006092">
    <property type="entry name" value="GreA_GreB"/>
    <property type="match status" value="1"/>
</dbReference>
<feature type="domain" description="Transcription elongation factor GreA/GreB N-terminal" evidence="6">
    <location>
        <begin position="14"/>
        <end position="78"/>
    </location>
</feature>
<keyword evidence="7" id="KW-0648">Protein biosynthesis</keyword>
<dbReference type="HAMAP" id="MF_00105">
    <property type="entry name" value="GreA_GreB"/>
    <property type="match status" value="1"/>
</dbReference>
<gene>
    <name evidence="4" type="primary">greB</name>
    <name evidence="7" type="ORF">A1355_16270</name>
</gene>
<dbReference type="GO" id="GO:0003677">
    <property type="term" value="F:DNA binding"/>
    <property type="evidence" value="ECO:0007669"/>
    <property type="project" value="UniProtKB-UniRule"/>
</dbReference>
<keyword evidence="3 4" id="KW-0804">Transcription</keyword>
<dbReference type="FunFam" id="1.10.287.180:FF:000001">
    <property type="entry name" value="Transcription elongation factor GreA"/>
    <property type="match status" value="1"/>
</dbReference>
<keyword evidence="8" id="KW-1185">Reference proteome</keyword>
<keyword evidence="1 4" id="KW-0805">Transcription regulation</keyword>
<dbReference type="InterPro" id="IPR018151">
    <property type="entry name" value="TF_GreA/GreB_CS"/>
</dbReference>
<dbReference type="InterPro" id="IPR023459">
    <property type="entry name" value="Tscrpt_elong_fac_GreA/B_fam"/>
</dbReference>
<dbReference type="PANTHER" id="PTHR30437:SF6">
    <property type="entry name" value="TRANSCRIPTION ELONGATION FACTOR GREB"/>
    <property type="match status" value="1"/>
</dbReference>
<dbReference type="InterPro" id="IPR028624">
    <property type="entry name" value="Tscrpt_elong_fac_GreA/B"/>
</dbReference>
<dbReference type="Pfam" id="PF01272">
    <property type="entry name" value="GreA_GreB"/>
    <property type="match status" value="1"/>
</dbReference>
<evidence type="ECO:0000256" key="3">
    <source>
        <dbReference type="ARBA" id="ARBA00023163"/>
    </source>
</evidence>
<proteinExistence type="inferred from homology"/>
<dbReference type="STRING" id="702114.A1355_16270"/>
<dbReference type="NCBIfam" id="TIGR01461">
    <property type="entry name" value="greB"/>
    <property type="match status" value="1"/>
</dbReference>
<dbReference type="GO" id="GO:0003746">
    <property type="term" value="F:translation elongation factor activity"/>
    <property type="evidence" value="ECO:0007669"/>
    <property type="project" value="UniProtKB-KW"/>
</dbReference>
<organism evidence="7 8">
    <name type="scientific">Methylomonas koyamae</name>
    <dbReference type="NCBI Taxonomy" id="702114"/>
    <lineage>
        <taxon>Bacteria</taxon>
        <taxon>Pseudomonadati</taxon>
        <taxon>Pseudomonadota</taxon>
        <taxon>Gammaproteobacteria</taxon>
        <taxon>Methylococcales</taxon>
        <taxon>Methylococcaceae</taxon>
        <taxon>Methylomonas</taxon>
    </lineage>
</organism>
<dbReference type="AlphaFoldDB" id="A0A177N293"/>
<dbReference type="InterPro" id="IPR022691">
    <property type="entry name" value="Tscrpt_elong_fac_GreA/B_N"/>
</dbReference>